<feature type="transmembrane region" description="Helical" evidence="1">
    <location>
        <begin position="48"/>
        <end position="66"/>
    </location>
</feature>
<keyword evidence="1" id="KW-0812">Transmembrane</keyword>
<feature type="transmembrane region" description="Helical" evidence="1">
    <location>
        <begin position="138"/>
        <end position="154"/>
    </location>
</feature>
<feature type="transmembrane region" description="Helical" evidence="1">
    <location>
        <begin position="16"/>
        <end position="36"/>
    </location>
</feature>
<evidence type="ECO:0000313" key="3">
    <source>
        <dbReference type="Proteomes" id="UP001057877"/>
    </source>
</evidence>
<keyword evidence="1" id="KW-1133">Transmembrane helix</keyword>
<feature type="transmembrane region" description="Helical" evidence="1">
    <location>
        <begin position="78"/>
        <end position="102"/>
    </location>
</feature>
<organism evidence="2 3">
    <name type="scientific">Paenibacillus spongiae</name>
    <dbReference type="NCBI Taxonomy" id="2909671"/>
    <lineage>
        <taxon>Bacteria</taxon>
        <taxon>Bacillati</taxon>
        <taxon>Bacillota</taxon>
        <taxon>Bacilli</taxon>
        <taxon>Bacillales</taxon>
        <taxon>Paenibacillaceae</taxon>
        <taxon>Paenibacillus</taxon>
    </lineage>
</organism>
<dbReference type="EMBL" id="CP091430">
    <property type="protein sequence ID" value="UVI28844.1"/>
    <property type="molecule type" value="Genomic_DNA"/>
</dbReference>
<feature type="transmembrane region" description="Helical" evidence="1">
    <location>
        <begin position="166"/>
        <end position="185"/>
    </location>
</feature>
<feature type="transmembrane region" description="Helical" evidence="1">
    <location>
        <begin position="197"/>
        <end position="220"/>
    </location>
</feature>
<dbReference type="Proteomes" id="UP001057877">
    <property type="component" value="Chromosome"/>
</dbReference>
<feature type="transmembrane region" description="Helical" evidence="1">
    <location>
        <begin position="114"/>
        <end position="132"/>
    </location>
</feature>
<accession>A0ABY5S5A4</accession>
<dbReference type="RefSeq" id="WP_258384932.1">
    <property type="nucleotide sequence ID" value="NZ_CP091430.1"/>
</dbReference>
<sequence>MPDIVSIGPFRADGTLLTVLISLAVGMAALAIWIRLDPASRQGPWIDILMTASIITLLGWKLGFLLRDPSLLWTRPSAILIMRGNAADVIIGLAGAVIYLIAMHLRKRMSWKGFLNMLPFALLPGWITWSALNEFPYQLIYAIVYAAVFVWLIMQKASEVPDDGSTISSALLGIGIGGLIASLFAPYPPGYVPGLTLGLTVSQWLLIGTGILGAVIPYAYSGKKRE</sequence>
<protein>
    <submittedName>
        <fullName evidence="2">Uncharacterized protein</fullName>
    </submittedName>
</protein>
<proteinExistence type="predicted"/>
<reference evidence="2" key="1">
    <citation type="submission" date="2022-01" db="EMBL/GenBank/DDBJ databases">
        <title>Paenibacillus spongiae sp. nov., isolated from marine sponge.</title>
        <authorList>
            <person name="Li Z."/>
            <person name="Zhang M."/>
        </authorList>
    </citation>
    <scope>NUCLEOTIDE SEQUENCE</scope>
    <source>
        <strain evidence="2">PHS-Z3</strain>
    </source>
</reference>
<keyword evidence="3" id="KW-1185">Reference proteome</keyword>
<gene>
    <name evidence="2" type="ORF">L1F29_25895</name>
</gene>
<keyword evidence="1" id="KW-0472">Membrane</keyword>
<name>A0ABY5S5A4_9BACL</name>
<evidence type="ECO:0000256" key="1">
    <source>
        <dbReference type="SAM" id="Phobius"/>
    </source>
</evidence>
<evidence type="ECO:0000313" key="2">
    <source>
        <dbReference type="EMBL" id="UVI28844.1"/>
    </source>
</evidence>